<evidence type="ECO:0000313" key="5">
    <source>
        <dbReference type="Proteomes" id="UP000728032"/>
    </source>
</evidence>
<reference evidence="4" key="1">
    <citation type="submission" date="2020-11" db="EMBL/GenBank/DDBJ databases">
        <authorList>
            <person name="Tran Van P."/>
        </authorList>
    </citation>
    <scope>NUCLEOTIDE SEQUENCE</scope>
</reference>
<gene>
    <name evidence="4" type="ORF">ONB1V03_LOCUS4434</name>
</gene>
<dbReference type="InterPro" id="IPR035500">
    <property type="entry name" value="NHR-like_dom_sf"/>
</dbReference>
<dbReference type="SUPFAM" id="SSF48508">
    <property type="entry name" value="Nuclear receptor ligand-binding domain"/>
    <property type="match status" value="1"/>
</dbReference>
<keyword evidence="3" id="KW-0675">Receptor</keyword>
<evidence type="ECO:0000313" key="4">
    <source>
        <dbReference type="EMBL" id="CAD7644012.1"/>
    </source>
</evidence>
<evidence type="ECO:0000256" key="2">
    <source>
        <dbReference type="ARBA" id="ARBA00023163"/>
    </source>
</evidence>
<keyword evidence="2" id="KW-0804">Transcription</keyword>
<dbReference type="EMBL" id="CAJPVJ010001532">
    <property type="protein sequence ID" value="CAG2164887.1"/>
    <property type="molecule type" value="Genomic_DNA"/>
</dbReference>
<organism evidence="4">
    <name type="scientific">Oppiella nova</name>
    <dbReference type="NCBI Taxonomy" id="334625"/>
    <lineage>
        <taxon>Eukaryota</taxon>
        <taxon>Metazoa</taxon>
        <taxon>Ecdysozoa</taxon>
        <taxon>Arthropoda</taxon>
        <taxon>Chelicerata</taxon>
        <taxon>Arachnida</taxon>
        <taxon>Acari</taxon>
        <taxon>Acariformes</taxon>
        <taxon>Sarcoptiformes</taxon>
        <taxon>Oribatida</taxon>
        <taxon>Brachypylina</taxon>
        <taxon>Oppioidea</taxon>
        <taxon>Oppiidae</taxon>
        <taxon>Oppiella</taxon>
    </lineage>
</organism>
<dbReference type="AlphaFoldDB" id="A0A7R9LM24"/>
<evidence type="ECO:0000256" key="3">
    <source>
        <dbReference type="ARBA" id="ARBA00023170"/>
    </source>
</evidence>
<protein>
    <submittedName>
        <fullName evidence="4">Uncharacterized protein</fullName>
    </submittedName>
</protein>
<accession>A0A7R9LM24</accession>
<keyword evidence="5" id="KW-1185">Reference proteome</keyword>
<proteinExistence type="predicted"/>
<keyword evidence="1" id="KW-0805">Transcription regulation</keyword>
<dbReference type="EMBL" id="OC916357">
    <property type="protein sequence ID" value="CAD7644012.1"/>
    <property type="molecule type" value="Genomic_DNA"/>
</dbReference>
<sequence>MFGLGVEADRLSIVWKVSDNSHNEKILPQMSAHKMLGHRNETDYHTFNELENTRISELTTATNIFNYPVTKNLIYLRDKVQIYRMTRVRVEDLIRDTIKFCKSLVSFTNTCPEDQLSLLKNGCMNLLCMRFLAYYNVDKTMYYLNLLTAIRYLLLKYRSKSESQLKLKRLMELLIEFNTISNMRRAVHSKQMMESLQYCGPLMRERLLANRSTAYCQHLWVIWVRPDRPSDRVVGEDHHRVLSRWYLHIDVVRVISQWTSVRGVQINVLDVRNLQLTSPDMFK</sequence>
<evidence type="ECO:0000256" key="1">
    <source>
        <dbReference type="ARBA" id="ARBA00023015"/>
    </source>
</evidence>
<dbReference type="Gene3D" id="1.10.565.10">
    <property type="entry name" value="Retinoid X Receptor"/>
    <property type="match status" value="1"/>
</dbReference>
<dbReference type="Proteomes" id="UP000728032">
    <property type="component" value="Unassembled WGS sequence"/>
</dbReference>
<name>A0A7R9LM24_9ACAR</name>